<dbReference type="EMBL" id="BONV01000031">
    <property type="protein sequence ID" value="GIG82561.1"/>
    <property type="molecule type" value="Genomic_DNA"/>
</dbReference>
<accession>A0A8J3PWS2</accession>
<reference evidence="2 3" key="1">
    <citation type="submission" date="2021-01" db="EMBL/GenBank/DDBJ databases">
        <title>Whole genome shotgun sequence of Planotetraspora kaengkrachanensis NBRC 104272.</title>
        <authorList>
            <person name="Komaki H."/>
            <person name="Tamura T."/>
        </authorList>
    </citation>
    <scope>NUCLEOTIDE SEQUENCE [LARGE SCALE GENOMIC DNA]</scope>
    <source>
        <strain evidence="2 3">NBRC 104272</strain>
    </source>
</reference>
<dbReference type="Proteomes" id="UP000630097">
    <property type="component" value="Unassembled WGS sequence"/>
</dbReference>
<name>A0A8J3PWS2_9ACTN</name>
<dbReference type="AlphaFoldDB" id="A0A8J3PWS2"/>
<protein>
    <submittedName>
        <fullName evidence="2">Uncharacterized protein</fullName>
    </submittedName>
</protein>
<organism evidence="2 3">
    <name type="scientific">Planotetraspora kaengkrachanensis</name>
    <dbReference type="NCBI Taxonomy" id="575193"/>
    <lineage>
        <taxon>Bacteria</taxon>
        <taxon>Bacillati</taxon>
        <taxon>Actinomycetota</taxon>
        <taxon>Actinomycetes</taxon>
        <taxon>Streptosporangiales</taxon>
        <taxon>Streptosporangiaceae</taxon>
        <taxon>Planotetraspora</taxon>
    </lineage>
</organism>
<evidence type="ECO:0000256" key="1">
    <source>
        <dbReference type="SAM" id="MobiDB-lite"/>
    </source>
</evidence>
<sequence length="117" mass="12316">MGEIALRSANRVPAAPFRVEKGWMGALPERGDIAARACVFVGETGASAEPGRGTDGGTMSIRAGRSRRPPISLPVIFSAGGAGFTTPGKRLPDSVGGMNPRLEWSWRQAGMRCRFSG</sequence>
<gene>
    <name evidence="2" type="ORF">Pka01_56880</name>
</gene>
<evidence type="ECO:0000313" key="2">
    <source>
        <dbReference type="EMBL" id="GIG82561.1"/>
    </source>
</evidence>
<keyword evidence="3" id="KW-1185">Reference proteome</keyword>
<proteinExistence type="predicted"/>
<evidence type="ECO:0000313" key="3">
    <source>
        <dbReference type="Proteomes" id="UP000630097"/>
    </source>
</evidence>
<feature type="region of interest" description="Disordered" evidence="1">
    <location>
        <begin position="45"/>
        <end position="66"/>
    </location>
</feature>
<comment type="caution">
    <text evidence="2">The sequence shown here is derived from an EMBL/GenBank/DDBJ whole genome shotgun (WGS) entry which is preliminary data.</text>
</comment>